<evidence type="ECO:0000313" key="3">
    <source>
        <dbReference type="EMBL" id="KAK8959887.1"/>
    </source>
</evidence>
<dbReference type="Gene3D" id="3.50.30.30">
    <property type="match status" value="1"/>
</dbReference>
<comment type="caution">
    <text evidence="3">The sequence shown here is derived from an EMBL/GenBank/DDBJ whole genome shotgun (WGS) entry which is preliminary data.</text>
</comment>
<dbReference type="Pfam" id="PF02225">
    <property type="entry name" value="PA"/>
    <property type="match status" value="1"/>
</dbReference>
<protein>
    <submittedName>
        <fullName evidence="3">Signal peptide peptidase-like 2</fullName>
    </submittedName>
</protein>
<organism evidence="3 4">
    <name type="scientific">Platanthera guangdongensis</name>
    <dbReference type="NCBI Taxonomy" id="2320717"/>
    <lineage>
        <taxon>Eukaryota</taxon>
        <taxon>Viridiplantae</taxon>
        <taxon>Streptophyta</taxon>
        <taxon>Embryophyta</taxon>
        <taxon>Tracheophyta</taxon>
        <taxon>Spermatophyta</taxon>
        <taxon>Magnoliopsida</taxon>
        <taxon>Liliopsida</taxon>
        <taxon>Asparagales</taxon>
        <taxon>Orchidaceae</taxon>
        <taxon>Orchidoideae</taxon>
        <taxon>Orchideae</taxon>
        <taxon>Orchidinae</taxon>
        <taxon>Platanthera</taxon>
    </lineage>
</organism>
<dbReference type="PANTHER" id="PTHR12174">
    <property type="entry name" value="SIGNAL PEPTIDE PEPTIDASE"/>
    <property type="match status" value="1"/>
</dbReference>
<feature type="domain" description="PA" evidence="2">
    <location>
        <begin position="77"/>
        <end position="164"/>
    </location>
</feature>
<reference evidence="3 4" key="1">
    <citation type="journal article" date="2022" name="Nat. Plants">
        <title>Genomes of leafy and leafless Platanthera orchids illuminate the evolution of mycoheterotrophy.</title>
        <authorList>
            <person name="Li M.H."/>
            <person name="Liu K.W."/>
            <person name="Li Z."/>
            <person name="Lu H.C."/>
            <person name="Ye Q.L."/>
            <person name="Zhang D."/>
            <person name="Wang J.Y."/>
            <person name="Li Y.F."/>
            <person name="Zhong Z.M."/>
            <person name="Liu X."/>
            <person name="Yu X."/>
            <person name="Liu D.K."/>
            <person name="Tu X.D."/>
            <person name="Liu B."/>
            <person name="Hao Y."/>
            <person name="Liao X.Y."/>
            <person name="Jiang Y.T."/>
            <person name="Sun W.H."/>
            <person name="Chen J."/>
            <person name="Chen Y.Q."/>
            <person name="Ai Y."/>
            <person name="Zhai J.W."/>
            <person name="Wu S.S."/>
            <person name="Zhou Z."/>
            <person name="Hsiao Y.Y."/>
            <person name="Wu W.L."/>
            <person name="Chen Y.Y."/>
            <person name="Lin Y.F."/>
            <person name="Hsu J.L."/>
            <person name="Li C.Y."/>
            <person name="Wang Z.W."/>
            <person name="Zhao X."/>
            <person name="Zhong W.Y."/>
            <person name="Ma X.K."/>
            <person name="Ma L."/>
            <person name="Huang J."/>
            <person name="Chen G.Z."/>
            <person name="Huang M.Z."/>
            <person name="Huang L."/>
            <person name="Peng D.H."/>
            <person name="Luo Y.B."/>
            <person name="Zou S.Q."/>
            <person name="Chen S.P."/>
            <person name="Lan S."/>
            <person name="Tsai W.C."/>
            <person name="Van de Peer Y."/>
            <person name="Liu Z.J."/>
        </authorList>
    </citation>
    <scope>NUCLEOTIDE SEQUENCE [LARGE SCALE GENOMIC DNA]</scope>
    <source>
        <strain evidence="3">Lor288</strain>
    </source>
</reference>
<sequence length="234" mass="25066">MLQIAAKYRWDCGLQIDIETERDIWLIPGSLKRLVDGSEKLTEVKVKNWFNGVESPEIVGISAKFGATLPRHLSEAVKGPAVLTSPVTSCGKLSRKLSNSIALAIRGDCDFTDKAKVAESAGAAGLMVINDDEELSEMACTGNESAISITIPVIMIPKSAGDNIRKSLTNDGRMVSVASIFASPHFADTMTILIYATMKSFVRGPKWMVACITGPTASPTLLMIANNSSLSDDD</sequence>
<dbReference type="EMBL" id="JBBWWR010000011">
    <property type="protein sequence ID" value="KAK8959887.1"/>
    <property type="molecule type" value="Genomic_DNA"/>
</dbReference>
<dbReference type="SUPFAM" id="SSF52025">
    <property type="entry name" value="PA domain"/>
    <property type="match status" value="1"/>
</dbReference>
<dbReference type="PANTHER" id="PTHR12174:SF90">
    <property type="entry name" value="SIGNAL PEPTIDE PEPTIDASE-LIKE 3"/>
    <property type="match status" value="1"/>
</dbReference>
<keyword evidence="1" id="KW-0325">Glycoprotein</keyword>
<keyword evidence="4" id="KW-1185">Reference proteome</keyword>
<dbReference type="InterPro" id="IPR003137">
    <property type="entry name" value="PA_domain"/>
</dbReference>
<dbReference type="InterPro" id="IPR046450">
    <property type="entry name" value="PA_dom_sf"/>
</dbReference>
<dbReference type="Proteomes" id="UP001412067">
    <property type="component" value="Unassembled WGS sequence"/>
</dbReference>
<evidence type="ECO:0000256" key="1">
    <source>
        <dbReference type="ARBA" id="ARBA00023180"/>
    </source>
</evidence>
<dbReference type="InterPro" id="IPR007369">
    <property type="entry name" value="Peptidase_A22B_SPP"/>
</dbReference>
<name>A0ABR2M7K3_9ASPA</name>
<accession>A0ABR2M7K3</accession>
<gene>
    <name evidence="3" type="primary">SPPL2</name>
    <name evidence="3" type="ORF">KSP40_PGU004940</name>
</gene>
<evidence type="ECO:0000313" key="4">
    <source>
        <dbReference type="Proteomes" id="UP001412067"/>
    </source>
</evidence>
<proteinExistence type="predicted"/>
<evidence type="ECO:0000259" key="2">
    <source>
        <dbReference type="Pfam" id="PF02225"/>
    </source>
</evidence>